<reference evidence="2 3" key="1">
    <citation type="submission" date="2016-04" db="EMBL/GenBank/DDBJ databases">
        <title>The genome of Intoshia linei affirms orthonectids as highly simplified spiralians.</title>
        <authorList>
            <person name="Mikhailov K.V."/>
            <person name="Slusarev G.S."/>
            <person name="Nikitin M.A."/>
            <person name="Logacheva M.D."/>
            <person name="Penin A."/>
            <person name="Aleoshin V."/>
            <person name="Panchin Y.V."/>
        </authorList>
    </citation>
    <scope>NUCLEOTIDE SEQUENCE [LARGE SCALE GENOMIC DNA]</scope>
    <source>
        <strain evidence="2">Intl2013</strain>
        <tissue evidence="2">Whole animal</tissue>
    </source>
</reference>
<feature type="region of interest" description="Disordered" evidence="1">
    <location>
        <begin position="117"/>
        <end position="136"/>
    </location>
</feature>
<protein>
    <submittedName>
        <fullName evidence="2">Uncharacterized protein</fullName>
    </submittedName>
</protein>
<accession>A0A177BCG0</accession>
<keyword evidence="3" id="KW-1185">Reference proteome</keyword>
<dbReference type="Proteomes" id="UP000078046">
    <property type="component" value="Unassembled WGS sequence"/>
</dbReference>
<proteinExistence type="predicted"/>
<evidence type="ECO:0000313" key="3">
    <source>
        <dbReference type="Proteomes" id="UP000078046"/>
    </source>
</evidence>
<evidence type="ECO:0000256" key="1">
    <source>
        <dbReference type="SAM" id="MobiDB-lite"/>
    </source>
</evidence>
<organism evidence="2 3">
    <name type="scientific">Intoshia linei</name>
    <dbReference type="NCBI Taxonomy" id="1819745"/>
    <lineage>
        <taxon>Eukaryota</taxon>
        <taxon>Metazoa</taxon>
        <taxon>Spiralia</taxon>
        <taxon>Lophotrochozoa</taxon>
        <taxon>Mesozoa</taxon>
        <taxon>Orthonectida</taxon>
        <taxon>Rhopaluridae</taxon>
        <taxon>Intoshia</taxon>
    </lineage>
</organism>
<sequence length="222" mass="25578">MPQIGVSNINSESVLIESNILHIDPKNVISPISSQVSNLKSDFKLLQMKSTCSVTEFEYFNQFYQPNSYILNNMNQQFKLKNSDSFKSTSSNDMIVTPNNNEIEPTNMKNNEKITAHPDKSDCNKSKNIKNDSNINNDNNDTLDMTECFDTHTYDMLDKSKDFVNYENSKNCLNESNRVKMYKCHQCFKTFEKSSGLSLITVDIFMIMDLFLDIICKVFDDI</sequence>
<evidence type="ECO:0000313" key="2">
    <source>
        <dbReference type="EMBL" id="OAF71363.1"/>
    </source>
</evidence>
<gene>
    <name evidence="2" type="ORF">A3Q56_00873</name>
</gene>
<comment type="caution">
    <text evidence="2">The sequence shown here is derived from an EMBL/GenBank/DDBJ whole genome shotgun (WGS) entry which is preliminary data.</text>
</comment>
<dbReference type="AlphaFoldDB" id="A0A177BCG0"/>
<name>A0A177BCG0_9BILA</name>
<dbReference type="EMBL" id="LWCA01000058">
    <property type="protein sequence ID" value="OAF71363.1"/>
    <property type="molecule type" value="Genomic_DNA"/>
</dbReference>